<evidence type="ECO:0000313" key="5">
    <source>
        <dbReference type="Proteomes" id="UP000582213"/>
    </source>
</evidence>
<keyword evidence="1" id="KW-0812">Transmembrane</keyword>
<accession>A0A650CK88</accession>
<dbReference type="RefSeq" id="WP_156015656.1">
    <property type="nucleotide sequence ID" value="NZ_CP045484.1"/>
</dbReference>
<proteinExistence type="predicted"/>
<dbReference type="EMBL" id="JACHFY010000013">
    <property type="protein sequence ID" value="MBB5254269.1"/>
    <property type="molecule type" value="Genomic_DNA"/>
</dbReference>
<reference evidence="2 5" key="2">
    <citation type="submission" date="2020-08" db="EMBL/GenBank/DDBJ databases">
        <title>Genomic Encyclopedia of Type Strains, Phase IV (KMG-IV): sequencing the most valuable type-strain genomes for metagenomic binning, comparative biology and taxonomic classification.</title>
        <authorList>
            <person name="Goeker M."/>
        </authorList>
    </citation>
    <scope>NUCLEOTIDE SEQUENCE [LARGE SCALE GENOMIC DNA]</scope>
    <source>
        <strain evidence="2 5">DSM 12421</strain>
    </source>
</reference>
<protein>
    <submittedName>
        <fullName evidence="3">Uncharacterized protein</fullName>
    </submittedName>
</protein>
<dbReference type="EMBL" id="CP045484">
    <property type="protein sequence ID" value="QGR18168.1"/>
    <property type="molecule type" value="Genomic_DNA"/>
</dbReference>
<dbReference type="Proteomes" id="UP000582213">
    <property type="component" value="Unassembled WGS sequence"/>
</dbReference>
<evidence type="ECO:0000313" key="4">
    <source>
        <dbReference type="Proteomes" id="UP000427373"/>
    </source>
</evidence>
<dbReference type="AlphaFoldDB" id="A0A650CK88"/>
<dbReference type="GeneID" id="42802370"/>
<feature type="transmembrane region" description="Helical" evidence="1">
    <location>
        <begin position="33"/>
        <end position="54"/>
    </location>
</feature>
<keyword evidence="4" id="KW-1185">Reference proteome</keyword>
<dbReference type="OrthoDB" id="39374at2157"/>
<organism evidence="3 4">
    <name type="scientific">Sulfurisphaera ohwakuensis</name>
    <dbReference type="NCBI Taxonomy" id="69656"/>
    <lineage>
        <taxon>Archaea</taxon>
        <taxon>Thermoproteota</taxon>
        <taxon>Thermoprotei</taxon>
        <taxon>Sulfolobales</taxon>
        <taxon>Sulfolobaceae</taxon>
        <taxon>Sulfurisphaera</taxon>
    </lineage>
</organism>
<keyword evidence="1" id="KW-1133">Transmembrane helix</keyword>
<evidence type="ECO:0000313" key="2">
    <source>
        <dbReference type="EMBL" id="MBB5254269.1"/>
    </source>
</evidence>
<keyword evidence="1" id="KW-0472">Membrane</keyword>
<evidence type="ECO:0000256" key="1">
    <source>
        <dbReference type="SAM" id="Phobius"/>
    </source>
</evidence>
<dbReference type="Proteomes" id="UP000427373">
    <property type="component" value="Chromosome"/>
</dbReference>
<name>A0A650CK88_SULOH</name>
<reference evidence="3 4" key="1">
    <citation type="submission" date="2019-10" db="EMBL/GenBank/DDBJ databases">
        <title>Genome Sequences from Six Type Strain Members of the Archaeal Family Sulfolobaceae: Acidianus ambivalens, Acidianus infernus, Metallosphaera prunae, Stygiolobus azoricus, Sulfolobus metallicus, and Sulfurisphaera ohwakuensis.</title>
        <authorList>
            <person name="Counts J.A."/>
            <person name="Kelly R.M."/>
        </authorList>
    </citation>
    <scope>NUCLEOTIDE SEQUENCE [LARGE SCALE GENOMIC DNA]</scope>
    <source>
        <strain evidence="3 4">TA-1</strain>
    </source>
</reference>
<evidence type="ECO:0000313" key="3">
    <source>
        <dbReference type="EMBL" id="QGR18168.1"/>
    </source>
</evidence>
<gene>
    <name evidence="3" type="ORF">D1869_13955</name>
    <name evidence="2" type="ORF">HNQ62_002043</name>
</gene>
<feature type="transmembrane region" description="Helical" evidence="1">
    <location>
        <begin position="6"/>
        <end position="26"/>
    </location>
</feature>
<sequence>MKIEPYRALVHMGTIGIAFAAAIYFLQYVRQPMMYYTLFGLTIIGFLVLIYYLIFKPIVDSDYFNF</sequence>
<dbReference type="KEGG" id="soh:D1869_13955"/>